<dbReference type="AlphaFoldDB" id="A0A832YTU5"/>
<evidence type="ECO:0000313" key="1">
    <source>
        <dbReference type="EMBL" id="HIP17314.1"/>
    </source>
</evidence>
<dbReference type="Proteomes" id="UP000605144">
    <property type="component" value="Unassembled WGS sequence"/>
</dbReference>
<evidence type="ECO:0000313" key="2">
    <source>
        <dbReference type="Proteomes" id="UP000605144"/>
    </source>
</evidence>
<dbReference type="InterPro" id="IPR009573">
    <property type="entry name" value="HcgC"/>
</dbReference>
<sequence length="261" mass="29979">MECGITETVKTLESKTKIVDIIYHIVEEKANAVKYFLEGQEFEQVIIFGAYLCGNHMAHTLVNDANEVILVDIYPHLKDIITNKKITFMDYNTFNLSLRNKRLNPDLIIDITGIGGISPEVISNFDPEVLIVENPKYTYDMDIFEIDNSLERLNVGKKRGLLNTFRSSRVSKTSGTMTLTIDTILDSCNEIKELDGVLYVLPNLKYYEGILFHKKNVKEFMGEINNPAVLVSCLDDDIYPEIDNILKRNIDRIRSYVERIR</sequence>
<proteinExistence type="predicted"/>
<protein>
    <submittedName>
        <fullName evidence="1">DUF1188 domain-containing protein</fullName>
    </submittedName>
</protein>
<dbReference type="EMBL" id="DQSV01000063">
    <property type="protein sequence ID" value="HIP17314.1"/>
    <property type="molecule type" value="Genomic_DNA"/>
</dbReference>
<name>A0A832YTU5_9EURY</name>
<gene>
    <name evidence="1" type="ORF">EYG76_03300</name>
</gene>
<dbReference type="Pfam" id="PF06690">
    <property type="entry name" value="HcgC"/>
    <property type="match status" value="1"/>
</dbReference>
<organism evidence="1 2">
    <name type="scientific">Methanothermococcus okinawensis</name>
    <dbReference type="NCBI Taxonomy" id="155863"/>
    <lineage>
        <taxon>Archaea</taxon>
        <taxon>Methanobacteriati</taxon>
        <taxon>Methanobacteriota</taxon>
        <taxon>Methanomada group</taxon>
        <taxon>Methanococci</taxon>
        <taxon>Methanococcales</taxon>
        <taxon>Methanococcaceae</taxon>
        <taxon>Methanothermococcus</taxon>
    </lineage>
</organism>
<accession>A0A832YTU5</accession>
<comment type="caution">
    <text evidence="1">The sequence shown here is derived from an EMBL/GenBank/DDBJ whole genome shotgun (WGS) entry which is preliminary data.</text>
</comment>
<reference evidence="1" key="1">
    <citation type="journal article" date="2020" name="ISME J.">
        <title>Gammaproteobacteria mediating utilization of methyl-, sulfur- and petroleum organic compounds in deep ocean hydrothermal plumes.</title>
        <authorList>
            <person name="Zhou Z."/>
            <person name="Liu Y."/>
            <person name="Pan J."/>
            <person name="Cron B.R."/>
            <person name="Toner B.M."/>
            <person name="Anantharaman K."/>
            <person name="Breier J.A."/>
            <person name="Dick G.J."/>
            <person name="Li M."/>
        </authorList>
    </citation>
    <scope>NUCLEOTIDE SEQUENCE</scope>
    <source>
        <strain evidence="1">SZUA-1385</strain>
    </source>
</reference>